<evidence type="ECO:0000256" key="1">
    <source>
        <dbReference type="SAM" id="Phobius"/>
    </source>
</evidence>
<proteinExistence type="predicted"/>
<protein>
    <submittedName>
        <fullName evidence="2">Lipoprotein</fullName>
    </submittedName>
</protein>
<keyword evidence="1" id="KW-0812">Transmembrane</keyword>
<comment type="caution">
    <text evidence="2">The sequence shown here is derived from an EMBL/GenBank/DDBJ whole genome shotgun (WGS) entry which is preliminary data.</text>
</comment>
<keyword evidence="2" id="KW-0449">Lipoprotein</keyword>
<accession>A0A094LB84</accession>
<dbReference type="InterPro" id="IPR025426">
    <property type="entry name" value="DUF4305"/>
</dbReference>
<dbReference type="EMBL" id="JPZO01000175">
    <property type="protein sequence ID" value="KFZ32158.1"/>
    <property type="molecule type" value="Genomic_DNA"/>
</dbReference>
<reference evidence="2" key="1">
    <citation type="submission" date="2014-08" db="EMBL/GenBank/DDBJ databases">
        <title>Fullgenome sequencing of Anoxybacillus sp.25 isolate from Garga hot-spring Russia.</title>
        <authorList>
            <person name="Rozanov A.S."/>
            <person name="Kotenko A.V."/>
            <person name="Malup T.K."/>
            <person name="Peltek S.E."/>
        </authorList>
    </citation>
    <scope>NUCLEOTIDE SEQUENCE [LARGE SCALE GENOMIC DNA]</scope>
    <source>
        <strain evidence="2">25</strain>
    </source>
</reference>
<evidence type="ECO:0000313" key="2">
    <source>
        <dbReference type="EMBL" id="KFZ32158.1"/>
    </source>
</evidence>
<keyword evidence="1" id="KW-1133">Transmembrane helix</keyword>
<dbReference type="Pfam" id="PF14146">
    <property type="entry name" value="DUF4305"/>
    <property type="match status" value="1"/>
</dbReference>
<dbReference type="AlphaFoldDB" id="A0A094LB84"/>
<sequence>MKYEPLFYFLMGILFTYFAVDSAEDGIWDVTTMLFIMIATFDFGTAIRSLFKKPPDHKREVYSFP</sequence>
<feature type="transmembrane region" description="Helical" evidence="1">
    <location>
        <begin position="32"/>
        <end position="51"/>
    </location>
</feature>
<organism evidence="2">
    <name type="scientific">Anoxybacillus flavithermus</name>
    <dbReference type="NCBI Taxonomy" id="33934"/>
    <lineage>
        <taxon>Bacteria</taxon>
        <taxon>Bacillati</taxon>
        <taxon>Bacillota</taxon>
        <taxon>Bacilli</taxon>
        <taxon>Bacillales</taxon>
        <taxon>Anoxybacillaceae</taxon>
        <taxon>Anoxybacillus</taxon>
    </lineage>
</organism>
<keyword evidence="1" id="KW-0472">Membrane</keyword>
<gene>
    <name evidence="2" type="ORF">JS44_16155</name>
</gene>
<name>A0A094LB84_9BACL</name>